<gene>
    <name evidence="1" type="ORF">BK138_25865</name>
</gene>
<evidence type="ECO:0000313" key="1">
    <source>
        <dbReference type="EMBL" id="OMF51681.1"/>
    </source>
</evidence>
<evidence type="ECO:0000313" key="2">
    <source>
        <dbReference type="Proteomes" id="UP000187172"/>
    </source>
</evidence>
<reference evidence="1 2" key="1">
    <citation type="submission" date="2016-11" db="EMBL/GenBank/DDBJ databases">
        <title>Paenibacillus species isolates.</title>
        <authorList>
            <person name="Beno S.M."/>
        </authorList>
    </citation>
    <scope>NUCLEOTIDE SEQUENCE [LARGE SCALE GENOMIC DNA]</scope>
    <source>
        <strain evidence="1 2">FSL R5-0378</strain>
    </source>
</reference>
<dbReference type="InterPro" id="IPR016031">
    <property type="entry name" value="Trp_RNA-bd_attenuator-like_dom"/>
</dbReference>
<accession>A0A1R1EIN9</accession>
<comment type="caution">
    <text evidence="1">The sequence shown here is derived from an EMBL/GenBank/DDBJ whole genome shotgun (WGS) entry which is preliminary data.</text>
</comment>
<evidence type="ECO:0008006" key="3">
    <source>
        <dbReference type="Google" id="ProtNLM"/>
    </source>
</evidence>
<dbReference type="Proteomes" id="UP000187172">
    <property type="component" value="Unassembled WGS sequence"/>
</dbReference>
<dbReference type="STRING" id="297318.BK138_25865"/>
<dbReference type="Pfam" id="PF01987">
    <property type="entry name" value="AIM24"/>
    <property type="match status" value="1"/>
</dbReference>
<dbReference type="SUPFAM" id="SSF51219">
    <property type="entry name" value="TRAP-like"/>
    <property type="match status" value="1"/>
</dbReference>
<dbReference type="EMBL" id="MRTP01000009">
    <property type="protein sequence ID" value="OMF51681.1"/>
    <property type="molecule type" value="Genomic_DNA"/>
</dbReference>
<sequence length="234" mass="25781">MNLSILEHASPDSGQAVTFLLEQGEAMHFLHPEQIIAYRGPSDGRSDRLMNIKGMYRKKKLIQADMRGSCSFTAALPPGYSVKPIELAGGSDLLYDLRHLFFYSSGITMKTRILSAKNMLITRDAVKVKFAGTGTIGVLTEGMVLEAELHPDEPLYVDAGSVIAYPENAKLDLTVYGNTLASQHMNYHFKMTGVGTVLFQAGHRSSHLEKDLNNDGLIKRVLREIIPFGGVIIK</sequence>
<dbReference type="Gene3D" id="3.60.160.10">
    <property type="entry name" value="Mitochondrial biogenesis AIM24"/>
    <property type="match status" value="1"/>
</dbReference>
<dbReference type="InterPro" id="IPR002838">
    <property type="entry name" value="AIM24"/>
</dbReference>
<name>A0A1R1EIN9_9BACL</name>
<organism evidence="1 2">
    <name type="scientific">Paenibacillus rhizosphaerae</name>
    <dbReference type="NCBI Taxonomy" id="297318"/>
    <lineage>
        <taxon>Bacteria</taxon>
        <taxon>Bacillati</taxon>
        <taxon>Bacillota</taxon>
        <taxon>Bacilli</taxon>
        <taxon>Bacillales</taxon>
        <taxon>Paenibacillaceae</taxon>
        <taxon>Paenibacillus</taxon>
    </lineage>
</organism>
<protein>
    <recommendedName>
        <fullName evidence="3">AIM24 family protein</fullName>
    </recommendedName>
</protein>
<dbReference type="InterPro" id="IPR036983">
    <property type="entry name" value="AIM24_sf"/>
</dbReference>
<proteinExistence type="predicted"/>
<dbReference type="AlphaFoldDB" id="A0A1R1EIN9"/>
<keyword evidence="2" id="KW-1185">Reference proteome</keyword>